<dbReference type="PROSITE" id="PS50106">
    <property type="entry name" value="PDZ"/>
    <property type="match status" value="1"/>
</dbReference>
<evidence type="ECO:0000256" key="6">
    <source>
        <dbReference type="ARBA" id="ARBA00022801"/>
    </source>
</evidence>
<keyword evidence="7 11" id="KW-0862">Zinc</keyword>
<feature type="transmembrane region" description="Helical" evidence="11">
    <location>
        <begin position="295"/>
        <end position="314"/>
    </location>
</feature>
<keyword evidence="10 11" id="KW-0472">Membrane</keyword>
<keyword evidence="6 11" id="KW-0378">Hydrolase</keyword>
<dbReference type="InterPro" id="IPR008915">
    <property type="entry name" value="Peptidase_M50"/>
</dbReference>
<keyword evidence="4" id="KW-0645">Protease</keyword>
<evidence type="ECO:0000256" key="9">
    <source>
        <dbReference type="ARBA" id="ARBA00023049"/>
    </source>
</evidence>
<feature type="transmembrane region" description="Helical" evidence="11">
    <location>
        <begin position="111"/>
        <end position="135"/>
    </location>
</feature>
<evidence type="ECO:0000256" key="11">
    <source>
        <dbReference type="RuleBase" id="RU362031"/>
    </source>
</evidence>
<dbReference type="Proteomes" id="UP000663923">
    <property type="component" value="Chromosome"/>
</dbReference>
<dbReference type="PANTHER" id="PTHR42837">
    <property type="entry name" value="REGULATOR OF SIGMA-E PROTEASE RSEP"/>
    <property type="match status" value="1"/>
</dbReference>
<evidence type="ECO:0000256" key="5">
    <source>
        <dbReference type="ARBA" id="ARBA00022692"/>
    </source>
</evidence>
<dbReference type="GO" id="GO:0008237">
    <property type="term" value="F:metallopeptidase activity"/>
    <property type="evidence" value="ECO:0007669"/>
    <property type="project" value="UniProtKB-KW"/>
</dbReference>
<name>A0ABX7T2Y9_9SPHN</name>
<reference evidence="13 14" key="1">
    <citation type="submission" date="2021-03" db="EMBL/GenBank/DDBJ databases">
        <title>Complete genome of Parasphingorhabdus_sp.JHSY0214.</title>
        <authorList>
            <person name="Yoo J.H."/>
            <person name="Bae J.W."/>
        </authorList>
    </citation>
    <scope>NUCLEOTIDE SEQUENCE [LARGE SCALE GENOMIC DNA]</scope>
    <source>
        <strain evidence="13 14">JHSY0214</strain>
    </source>
</reference>
<evidence type="ECO:0000313" key="14">
    <source>
        <dbReference type="Proteomes" id="UP000663923"/>
    </source>
</evidence>
<comment type="similarity">
    <text evidence="3 11">Belongs to the peptidase M50B family.</text>
</comment>
<dbReference type="Gene3D" id="2.30.42.10">
    <property type="match status" value="1"/>
</dbReference>
<evidence type="ECO:0000256" key="2">
    <source>
        <dbReference type="ARBA" id="ARBA00004141"/>
    </source>
</evidence>
<feature type="transmembrane region" description="Helical" evidence="11">
    <location>
        <begin position="342"/>
        <end position="360"/>
    </location>
</feature>
<dbReference type="EMBL" id="CP071794">
    <property type="protein sequence ID" value="QTD55928.1"/>
    <property type="molecule type" value="Genomic_DNA"/>
</dbReference>
<keyword evidence="11" id="KW-0479">Metal-binding</keyword>
<keyword evidence="5 11" id="KW-0812">Transmembrane</keyword>
<keyword evidence="8 11" id="KW-1133">Transmembrane helix</keyword>
<dbReference type="Pfam" id="PF02163">
    <property type="entry name" value="Peptidase_M50"/>
    <property type="match status" value="1"/>
</dbReference>
<accession>A0ABX7T2Y9</accession>
<dbReference type="InterPro" id="IPR036034">
    <property type="entry name" value="PDZ_sf"/>
</dbReference>
<dbReference type="InterPro" id="IPR001478">
    <property type="entry name" value="PDZ"/>
</dbReference>
<evidence type="ECO:0000256" key="7">
    <source>
        <dbReference type="ARBA" id="ARBA00022833"/>
    </source>
</evidence>
<evidence type="ECO:0000256" key="10">
    <source>
        <dbReference type="ARBA" id="ARBA00023136"/>
    </source>
</evidence>
<dbReference type="SUPFAM" id="SSF50156">
    <property type="entry name" value="PDZ domain-like"/>
    <property type="match status" value="1"/>
</dbReference>
<dbReference type="CDD" id="cd06163">
    <property type="entry name" value="S2P-M50_PDZ_RseP-like"/>
    <property type="match status" value="1"/>
</dbReference>
<dbReference type="RefSeq" id="WP_207987752.1">
    <property type="nucleotide sequence ID" value="NZ_CP071794.1"/>
</dbReference>
<sequence>MTENPGILITLFAFLITIGLLVFIHEMGHYLVGRWCGVKADVFAIGFGKEIVGWNDKRGTRWKICALPLGGYVQFAGDMDPSSSQSQEWLKLPPEERNRTFQSKSLLKRAAIVFAGPAINFLFAILILAGFALAYGESVTSPVVGTVAENSTAETIGLKNGDKILEIDGDSIDRFSDLSREISIIPDEEVEIKFERDGAIISKEAKIGVRLEEDRFGNQYRIGLLGISPGSIERRDVSLLESPVVATRQTVEIVDLIVTTLGQVISGRRSVTELGGPLKIAQVSGEQFVAGLNQFIFFVALISINLGFINLLPIPMLDGGHLMFYAIEAVRRKPASPMVQQWAFQSGFALVVMFMLVVTFNDLASFGLFRVFSG</sequence>
<evidence type="ECO:0000256" key="4">
    <source>
        <dbReference type="ARBA" id="ARBA00022670"/>
    </source>
</evidence>
<proteinExistence type="inferred from homology"/>
<dbReference type="CDD" id="cd23081">
    <property type="entry name" value="cpPDZ_EcRseP-like"/>
    <property type="match status" value="1"/>
</dbReference>
<organism evidence="13 14">
    <name type="scientific">Parasphingorhabdus cellanae</name>
    <dbReference type="NCBI Taxonomy" id="2806553"/>
    <lineage>
        <taxon>Bacteria</taxon>
        <taxon>Pseudomonadati</taxon>
        <taxon>Pseudomonadota</taxon>
        <taxon>Alphaproteobacteria</taxon>
        <taxon>Sphingomonadales</taxon>
        <taxon>Sphingomonadaceae</taxon>
        <taxon>Parasphingorhabdus</taxon>
    </lineage>
</organism>
<gene>
    <name evidence="13" type="primary">rseP</name>
    <name evidence="13" type="ORF">J4G78_17385</name>
</gene>
<feature type="domain" description="PDZ" evidence="12">
    <location>
        <begin position="130"/>
        <end position="181"/>
    </location>
</feature>
<evidence type="ECO:0000313" key="13">
    <source>
        <dbReference type="EMBL" id="QTD55928.1"/>
    </source>
</evidence>
<evidence type="ECO:0000259" key="12">
    <source>
        <dbReference type="PROSITE" id="PS50106"/>
    </source>
</evidence>
<evidence type="ECO:0000256" key="8">
    <source>
        <dbReference type="ARBA" id="ARBA00022989"/>
    </source>
</evidence>
<keyword evidence="14" id="KW-1185">Reference proteome</keyword>
<dbReference type="PANTHER" id="PTHR42837:SF2">
    <property type="entry name" value="MEMBRANE METALLOPROTEASE ARASP2, CHLOROPLASTIC-RELATED"/>
    <property type="match status" value="1"/>
</dbReference>
<dbReference type="InterPro" id="IPR041489">
    <property type="entry name" value="PDZ_6"/>
</dbReference>
<dbReference type="NCBIfam" id="TIGR00054">
    <property type="entry name" value="RIP metalloprotease RseP"/>
    <property type="match status" value="1"/>
</dbReference>
<keyword evidence="9 11" id="KW-0482">Metalloprotease</keyword>
<comment type="cofactor">
    <cofactor evidence="1 11">
        <name>Zn(2+)</name>
        <dbReference type="ChEBI" id="CHEBI:29105"/>
    </cofactor>
</comment>
<dbReference type="SMART" id="SM00228">
    <property type="entry name" value="PDZ"/>
    <property type="match status" value="1"/>
</dbReference>
<comment type="subcellular location">
    <subcellularLocation>
        <location evidence="2">Membrane</location>
        <topology evidence="2">Multi-pass membrane protein</topology>
    </subcellularLocation>
</comment>
<protein>
    <recommendedName>
        <fullName evidence="11">Zinc metalloprotease</fullName>
        <ecNumber evidence="11">3.4.24.-</ecNumber>
    </recommendedName>
</protein>
<evidence type="ECO:0000256" key="3">
    <source>
        <dbReference type="ARBA" id="ARBA00007931"/>
    </source>
</evidence>
<dbReference type="Pfam" id="PF17820">
    <property type="entry name" value="PDZ_6"/>
    <property type="match status" value="1"/>
</dbReference>
<dbReference type="EC" id="3.4.24.-" evidence="11"/>
<feature type="transmembrane region" description="Helical" evidence="11">
    <location>
        <begin position="6"/>
        <end position="24"/>
    </location>
</feature>
<evidence type="ECO:0000256" key="1">
    <source>
        <dbReference type="ARBA" id="ARBA00001947"/>
    </source>
</evidence>
<dbReference type="InterPro" id="IPR004387">
    <property type="entry name" value="Pept_M50_Zn"/>
</dbReference>